<organism evidence="1 2">
    <name type="scientific">Desulfonema magnum</name>
    <dbReference type="NCBI Taxonomy" id="45655"/>
    <lineage>
        <taxon>Bacteria</taxon>
        <taxon>Pseudomonadati</taxon>
        <taxon>Thermodesulfobacteriota</taxon>
        <taxon>Desulfobacteria</taxon>
        <taxon>Desulfobacterales</taxon>
        <taxon>Desulfococcaceae</taxon>
        <taxon>Desulfonema</taxon>
    </lineage>
</organism>
<dbReference type="AlphaFoldDB" id="A0A975BX21"/>
<name>A0A975BX21_9BACT</name>
<sequence length="535" mass="61179">MKDIYLKKQRMRSEDTINDSTSDFTSKYFAVSYLYSLSETDPDIIEPETILTLERLIKKSKISHQRRSFFLFRQAAETLSSLIVRSHDRDIAELAFSALKNILNTTGGDSHRVAAESLGSLPFSVHGPELKDIPIKNVPRVSWQKVLDEKGFEIASPPEFIGRSFVAGLARNNGLLVFKFARSDDSPNALVREALWMEHLASGEYSFPPRFNIPAAIKIKNTYLFSLKGIPSATAGNKNLHPERYAIGFIADKDYFTYPNDSVPETRPGDTEFREVMFRNAWLLGKLTALGIIHSAPIPLFHNRVQRTRRRDQGLYEWFRAGRLDRWLESCAYPNLGPTGIRDFEHLVTFRGVSDRTLYRHIGNHVLSLLLVIGSYFRNKDKDKVGFDAEGEPVDARSLFDEHVLRESIRGVFLHYYQGFTGTDFSGEMPFDLDVLTSRMIEEMGVDRHMEEILRVADQNAMTAKEFRRFLEVRGFSDEEIKKFRKGAEEIVIQSGPHLGEFNRQISLPELIESVGTISALCIAGRYWKEKYLNI</sequence>
<evidence type="ECO:0000313" key="2">
    <source>
        <dbReference type="Proteomes" id="UP000663722"/>
    </source>
</evidence>
<dbReference type="Proteomes" id="UP000663722">
    <property type="component" value="Chromosome"/>
</dbReference>
<keyword evidence="2" id="KW-1185">Reference proteome</keyword>
<accession>A0A975BX21</accession>
<gene>
    <name evidence="1" type="ORF">dnm_094520</name>
</gene>
<proteinExistence type="predicted"/>
<evidence type="ECO:0000313" key="1">
    <source>
        <dbReference type="EMBL" id="QTA93351.1"/>
    </source>
</evidence>
<reference evidence="1" key="1">
    <citation type="journal article" date="2021" name="Microb. Physiol.">
        <title>Proteogenomic Insights into the Physiology of Marine, Sulfate-Reducing, Filamentous Desulfonema limicola and Desulfonema magnum.</title>
        <authorList>
            <person name="Schnaars V."/>
            <person name="Wohlbrand L."/>
            <person name="Scheve S."/>
            <person name="Hinrichs C."/>
            <person name="Reinhardt R."/>
            <person name="Rabus R."/>
        </authorList>
    </citation>
    <scope>NUCLEOTIDE SEQUENCE</scope>
    <source>
        <strain evidence="1">4be13</strain>
    </source>
</reference>
<dbReference type="EMBL" id="CP061800">
    <property type="protein sequence ID" value="QTA93351.1"/>
    <property type="molecule type" value="Genomic_DNA"/>
</dbReference>
<dbReference type="KEGG" id="dmm:dnm_094520"/>
<protein>
    <submittedName>
        <fullName evidence="1">Uncharacterized protein</fullName>
    </submittedName>
</protein>
<dbReference type="NCBIfam" id="NF033874">
    <property type="entry name" value="SidJ_rel_pseudo"/>
    <property type="match status" value="1"/>
</dbReference>